<dbReference type="AlphaFoldDB" id="A0A0M7ARX7"/>
<evidence type="ECO:0000259" key="1">
    <source>
        <dbReference type="Pfam" id="PF12727"/>
    </source>
</evidence>
<dbReference type="InterPro" id="IPR024370">
    <property type="entry name" value="PBP_domain"/>
</dbReference>
<dbReference type="Pfam" id="PF12728">
    <property type="entry name" value="HTH_17"/>
    <property type="match status" value="1"/>
</dbReference>
<name>A0A0M7ARX7_9HYPH</name>
<dbReference type="Gene3D" id="3.40.190.10">
    <property type="entry name" value="Periplasmic binding protein-like II"/>
    <property type="match status" value="1"/>
</dbReference>
<dbReference type="EMBL" id="CXWD01000030">
    <property type="protein sequence ID" value="CTQ77010.1"/>
    <property type="molecule type" value="Genomic_DNA"/>
</dbReference>
<gene>
    <name evidence="3" type="ORF">LAX5112_04775</name>
</gene>
<accession>A0A0M7ARX7</accession>
<proteinExistence type="predicted"/>
<dbReference type="OrthoDB" id="9805928at2"/>
<evidence type="ECO:0000313" key="3">
    <source>
        <dbReference type="EMBL" id="CTQ77010.1"/>
    </source>
</evidence>
<dbReference type="NCBIfam" id="TIGR01764">
    <property type="entry name" value="excise"/>
    <property type="match status" value="1"/>
</dbReference>
<protein>
    <submittedName>
        <fullName evidence="3">Putative molybdopterin biosynthesis protein MoeA/LysR substrate binding-domain-containing protein</fullName>
    </submittedName>
</protein>
<dbReference type="InterPro" id="IPR041657">
    <property type="entry name" value="HTH_17"/>
</dbReference>
<sequence>MGIEVPQSAGQQPDYLTTREVADLLRVKERKVYDLAAAEEIPHRRITGKLLFPASEIRAWIEGSGSLVPEDPPAVITGSHDPLLDWAIRDSGCSLATLFNGSREGLACFADHRAALSGLHIPEETGWNVGSASELGVRDAVLIGWAIRKRGLLVSSDAANDIRSVADLKGKRVVRRQPGAGAAALFSRLLEEAGLSEEDLQSSSGFAYTESEAAGAVASGDADAAIGVEAMAKQYKLGFVPLTDEHFDLLINRKSYFTDPVQRLLHFTRTQQFQDKAANMGGYDLSPLGRVRWLSP</sequence>
<dbReference type="PANTHER" id="PTHR38431">
    <property type="entry name" value="BLL2305 PROTEIN"/>
    <property type="match status" value="1"/>
</dbReference>
<feature type="domain" description="Helix-turn-helix" evidence="2">
    <location>
        <begin position="15"/>
        <end position="63"/>
    </location>
</feature>
<evidence type="ECO:0000259" key="2">
    <source>
        <dbReference type="Pfam" id="PF12728"/>
    </source>
</evidence>
<dbReference type="PANTHER" id="PTHR38431:SF1">
    <property type="entry name" value="BLL2305 PROTEIN"/>
    <property type="match status" value="1"/>
</dbReference>
<dbReference type="SUPFAM" id="SSF53850">
    <property type="entry name" value="Periplasmic binding protein-like II"/>
    <property type="match status" value="1"/>
</dbReference>
<dbReference type="GO" id="GO:0003677">
    <property type="term" value="F:DNA binding"/>
    <property type="evidence" value="ECO:0007669"/>
    <property type="project" value="InterPro"/>
</dbReference>
<dbReference type="InterPro" id="IPR010093">
    <property type="entry name" value="SinI_DNA-bd"/>
</dbReference>
<reference evidence="4" key="1">
    <citation type="submission" date="2015-07" db="EMBL/GenBank/DDBJ databases">
        <authorList>
            <person name="Rodrigo-Torres Lidia"/>
            <person name="Arahal R.David."/>
        </authorList>
    </citation>
    <scope>NUCLEOTIDE SEQUENCE [LARGE SCALE GENOMIC DNA]</scope>
    <source>
        <strain evidence="4">CECT 5112</strain>
    </source>
</reference>
<organism evidence="3 4">
    <name type="scientific">Roseibium alexandrii</name>
    <dbReference type="NCBI Taxonomy" id="388408"/>
    <lineage>
        <taxon>Bacteria</taxon>
        <taxon>Pseudomonadati</taxon>
        <taxon>Pseudomonadota</taxon>
        <taxon>Alphaproteobacteria</taxon>
        <taxon>Hyphomicrobiales</taxon>
        <taxon>Stappiaceae</taxon>
        <taxon>Roseibium</taxon>
    </lineage>
</organism>
<dbReference type="Proteomes" id="UP000053235">
    <property type="component" value="Unassembled WGS sequence"/>
</dbReference>
<keyword evidence="4" id="KW-1185">Reference proteome</keyword>
<dbReference type="Pfam" id="PF12727">
    <property type="entry name" value="PBP_like"/>
    <property type="match status" value="1"/>
</dbReference>
<evidence type="ECO:0000313" key="4">
    <source>
        <dbReference type="Proteomes" id="UP000053235"/>
    </source>
</evidence>
<dbReference type="STRING" id="388408.LAX5112_04775"/>
<feature type="domain" description="PBP" evidence="1">
    <location>
        <begin position="90"/>
        <end position="267"/>
    </location>
</feature>